<dbReference type="Pfam" id="PF01420">
    <property type="entry name" value="Methylase_S"/>
    <property type="match status" value="2"/>
</dbReference>
<dbReference type="InterPro" id="IPR044946">
    <property type="entry name" value="Restrct_endonuc_typeI_TRD_sf"/>
</dbReference>
<dbReference type="AlphaFoldDB" id="A0AAD2DD81"/>
<dbReference type="Gene3D" id="1.10.287.1120">
    <property type="entry name" value="Bipartite methylase S protein"/>
    <property type="match status" value="1"/>
</dbReference>
<keyword evidence="3" id="KW-0238">DNA-binding</keyword>
<evidence type="ECO:0000256" key="3">
    <source>
        <dbReference type="ARBA" id="ARBA00023125"/>
    </source>
</evidence>
<dbReference type="Proteomes" id="UP001189143">
    <property type="component" value="Unassembled WGS sequence"/>
</dbReference>
<evidence type="ECO:0000256" key="2">
    <source>
        <dbReference type="ARBA" id="ARBA00022747"/>
    </source>
</evidence>
<dbReference type="PANTHER" id="PTHR30408">
    <property type="entry name" value="TYPE-1 RESTRICTION ENZYME ECOKI SPECIFICITY PROTEIN"/>
    <property type="match status" value="1"/>
</dbReference>
<comment type="caution">
    <text evidence="5">The sequence shown here is derived from an EMBL/GenBank/DDBJ whole genome shotgun (WGS) entry which is preliminary data.</text>
</comment>
<keyword evidence="5" id="KW-0378">Hydrolase</keyword>
<organism evidence="5 6">
    <name type="scientific">Clostridium neonatale</name>
    <dbReference type="NCBI Taxonomy" id="137838"/>
    <lineage>
        <taxon>Bacteria</taxon>
        <taxon>Bacillati</taxon>
        <taxon>Bacillota</taxon>
        <taxon>Clostridia</taxon>
        <taxon>Eubacteriales</taxon>
        <taxon>Clostridiaceae</taxon>
        <taxon>Clostridium</taxon>
    </lineage>
</organism>
<dbReference type="GO" id="GO:0003677">
    <property type="term" value="F:DNA binding"/>
    <property type="evidence" value="ECO:0007669"/>
    <property type="project" value="UniProtKB-KW"/>
</dbReference>
<feature type="domain" description="Type I restriction modification DNA specificity" evidence="4">
    <location>
        <begin position="241"/>
        <end position="419"/>
    </location>
</feature>
<evidence type="ECO:0000256" key="1">
    <source>
        <dbReference type="ARBA" id="ARBA00010923"/>
    </source>
</evidence>
<dbReference type="GO" id="GO:0009035">
    <property type="term" value="F:type I site-specific deoxyribonuclease activity"/>
    <property type="evidence" value="ECO:0007669"/>
    <property type="project" value="UniProtKB-EC"/>
</dbReference>
<dbReference type="GO" id="GO:0009307">
    <property type="term" value="P:DNA restriction-modification system"/>
    <property type="evidence" value="ECO:0007669"/>
    <property type="project" value="UniProtKB-KW"/>
</dbReference>
<keyword evidence="2" id="KW-0680">Restriction system</keyword>
<name>A0AAD2DD81_9CLOT</name>
<gene>
    <name evidence="5" type="ORF">CNEO2_290035</name>
</gene>
<comment type="similarity">
    <text evidence="1">Belongs to the type-I restriction system S methylase family.</text>
</comment>
<evidence type="ECO:0000313" key="6">
    <source>
        <dbReference type="Proteomes" id="UP001189143"/>
    </source>
</evidence>
<evidence type="ECO:0000259" key="4">
    <source>
        <dbReference type="Pfam" id="PF01420"/>
    </source>
</evidence>
<dbReference type="InterPro" id="IPR000055">
    <property type="entry name" value="Restrct_endonuc_typeI_TRD"/>
</dbReference>
<dbReference type="EC" id="3.1.21.3" evidence="5"/>
<dbReference type="PANTHER" id="PTHR30408:SF12">
    <property type="entry name" value="TYPE I RESTRICTION ENZYME MJAVIII SPECIFICITY SUBUNIT"/>
    <property type="match status" value="1"/>
</dbReference>
<sequence>MTRKMKDSGVEWIGDIPEDWKVKTLKRAFSDRAGGAWGEEAKGDENDRICIRIADFDYSKLKIKTEIEFTKRNYNTDVIRRLELKQGDILVEKSGGGETTPVGRTILYDLPMNALYANFMDRLRVHKNNFPKFIEYVLVAFYQQGITKQYIKQTTGIQNLDLTSMLADEQIVLPQQQKQKAIADYLDNKCNKIDQTIEKEKQVIEKLKEYKQSVITEAVTKGLNPDVKMKDSGVEWIGEIPEHWKVMKVKHLCNLNGRIGWQGLTSAEYKEEGPYLITGTDFKNGLIDWNTCVHITEERYDEAKQIQIKNGDLLITKDGTIGKVAIVSTLDGKASLNGGILLIRPIKTNTYITRFMYYILLSRAFWMWFESTKTGNSTIIHLYQEKFKEFSYTLPLIEEQQEIADYLDKKCSAIDKLISNKEKVIDKLTEYKKSLIYECVTGKREVQ</sequence>
<dbReference type="EMBL" id="CAMTCP010000221">
    <property type="protein sequence ID" value="CAI3591074.1"/>
    <property type="molecule type" value="Genomic_DNA"/>
</dbReference>
<dbReference type="SUPFAM" id="SSF116734">
    <property type="entry name" value="DNA methylase specificity domain"/>
    <property type="match status" value="2"/>
</dbReference>
<dbReference type="Gene3D" id="3.90.220.20">
    <property type="entry name" value="DNA methylase specificity domains"/>
    <property type="match status" value="2"/>
</dbReference>
<dbReference type="InterPro" id="IPR052021">
    <property type="entry name" value="Type-I_RS_S_subunit"/>
</dbReference>
<evidence type="ECO:0000313" key="5">
    <source>
        <dbReference type="EMBL" id="CAI3591074.1"/>
    </source>
</evidence>
<dbReference type="RefSeq" id="WP_317049357.1">
    <property type="nucleotide sequence ID" value="NZ_CAMRXC010000188.1"/>
</dbReference>
<feature type="domain" description="Type I restriction modification DNA specificity" evidence="4">
    <location>
        <begin position="79"/>
        <end position="205"/>
    </location>
</feature>
<proteinExistence type="inferred from homology"/>
<accession>A0AAD2DD81</accession>
<protein>
    <submittedName>
        <fullName evidence="5">Type I restriction enzyme, S subunit</fullName>
        <ecNumber evidence="5">3.1.21.3</ecNumber>
    </submittedName>
</protein>
<reference evidence="5" key="1">
    <citation type="submission" date="2022-10" db="EMBL/GenBank/DDBJ databases">
        <authorList>
            <person name="Aires J."/>
            <person name="Mesa V."/>
        </authorList>
    </citation>
    <scope>NUCLEOTIDE SEQUENCE</scope>
    <source>
        <strain evidence="5">Clostridium neonatale JD116</strain>
    </source>
</reference>